<accession>A0ABV4CFA5</accession>
<dbReference type="RefSeq" id="WP_345364976.1">
    <property type="nucleotide sequence ID" value="NZ_BAABII010000012.1"/>
</dbReference>
<dbReference type="EC" id="3.1.3.48" evidence="2"/>
<dbReference type="InterPro" id="IPR050438">
    <property type="entry name" value="LMW_PTPase"/>
</dbReference>
<dbReference type="PANTHER" id="PTHR11717">
    <property type="entry name" value="LOW MOLECULAR WEIGHT PROTEIN TYROSINE PHOSPHATASE"/>
    <property type="match status" value="1"/>
</dbReference>
<dbReference type="EMBL" id="JBGEHV010000014">
    <property type="protein sequence ID" value="MEY8039785.1"/>
    <property type="molecule type" value="Genomic_DNA"/>
</dbReference>
<evidence type="ECO:0000256" key="1">
    <source>
        <dbReference type="ARBA" id="ARBA00011063"/>
    </source>
</evidence>
<dbReference type="SUPFAM" id="SSF52788">
    <property type="entry name" value="Phosphotyrosine protein phosphatases I"/>
    <property type="match status" value="1"/>
</dbReference>
<evidence type="ECO:0000313" key="7">
    <source>
        <dbReference type="Proteomes" id="UP001564626"/>
    </source>
</evidence>
<evidence type="ECO:0000256" key="4">
    <source>
        <dbReference type="ARBA" id="ARBA00022912"/>
    </source>
</evidence>
<dbReference type="Pfam" id="PF01451">
    <property type="entry name" value="LMWPc"/>
    <property type="match status" value="1"/>
</dbReference>
<evidence type="ECO:0000256" key="2">
    <source>
        <dbReference type="ARBA" id="ARBA00013064"/>
    </source>
</evidence>
<dbReference type="InterPro" id="IPR017867">
    <property type="entry name" value="Tyr_phospatase_low_mol_wt"/>
</dbReference>
<keyword evidence="4" id="KW-0904">Protein phosphatase</keyword>
<dbReference type="InterPro" id="IPR023485">
    <property type="entry name" value="Ptyr_pPase"/>
</dbReference>
<protein>
    <recommendedName>
        <fullName evidence="2">protein-tyrosine-phosphatase</fullName>
        <ecNumber evidence="2">3.1.3.48</ecNumber>
    </recommendedName>
</protein>
<keyword evidence="3 6" id="KW-0378">Hydrolase</keyword>
<dbReference type="GO" id="GO:0004725">
    <property type="term" value="F:protein tyrosine phosphatase activity"/>
    <property type="evidence" value="ECO:0007669"/>
    <property type="project" value="UniProtKB-EC"/>
</dbReference>
<gene>
    <name evidence="6" type="ORF">AB8O55_10290</name>
</gene>
<dbReference type="Proteomes" id="UP001564626">
    <property type="component" value="Unassembled WGS sequence"/>
</dbReference>
<evidence type="ECO:0000259" key="5">
    <source>
        <dbReference type="SMART" id="SM00226"/>
    </source>
</evidence>
<dbReference type="InterPro" id="IPR036196">
    <property type="entry name" value="Ptyr_pPase_sf"/>
</dbReference>
<keyword evidence="7" id="KW-1185">Reference proteome</keyword>
<name>A0ABV4CFA5_9PSEU</name>
<evidence type="ECO:0000256" key="3">
    <source>
        <dbReference type="ARBA" id="ARBA00022801"/>
    </source>
</evidence>
<comment type="similarity">
    <text evidence="1">Belongs to the low molecular weight phosphotyrosine protein phosphatase family.</text>
</comment>
<dbReference type="PANTHER" id="PTHR11717:SF7">
    <property type="entry name" value="LOW MOLECULAR WEIGHT PHOSPHOTYROSINE PROTEIN PHOSPHATASE"/>
    <property type="match status" value="1"/>
</dbReference>
<dbReference type="PRINTS" id="PR00719">
    <property type="entry name" value="LMWPTPASE"/>
</dbReference>
<comment type="caution">
    <text evidence="6">The sequence shown here is derived from an EMBL/GenBank/DDBJ whole genome shotgun (WGS) entry which is preliminary data.</text>
</comment>
<dbReference type="SMART" id="SM00226">
    <property type="entry name" value="LMWPc"/>
    <property type="match status" value="1"/>
</dbReference>
<organism evidence="6 7">
    <name type="scientific">Saccharopolyspora cebuensis</name>
    <dbReference type="NCBI Taxonomy" id="418759"/>
    <lineage>
        <taxon>Bacteria</taxon>
        <taxon>Bacillati</taxon>
        <taxon>Actinomycetota</taxon>
        <taxon>Actinomycetes</taxon>
        <taxon>Pseudonocardiales</taxon>
        <taxon>Pseudonocardiaceae</taxon>
        <taxon>Saccharopolyspora</taxon>
    </lineage>
</organism>
<dbReference type="Gene3D" id="3.40.50.2300">
    <property type="match status" value="1"/>
</dbReference>
<proteinExistence type="inferred from homology"/>
<reference evidence="6 7" key="1">
    <citation type="submission" date="2024-08" db="EMBL/GenBank/DDBJ databases">
        <title>Genome mining of Saccharopolyspora cebuensis PGLac3 from Nigerian medicinal plant.</title>
        <authorList>
            <person name="Ezeobiora C.E."/>
            <person name="Igbokwe N.H."/>
            <person name="Amin D.H."/>
            <person name="Mendie U.E."/>
        </authorList>
    </citation>
    <scope>NUCLEOTIDE SEQUENCE [LARGE SCALE GENOMIC DNA]</scope>
    <source>
        <strain evidence="6 7">PGLac3</strain>
    </source>
</reference>
<dbReference type="CDD" id="cd16343">
    <property type="entry name" value="LMWPTP"/>
    <property type="match status" value="1"/>
</dbReference>
<evidence type="ECO:0000313" key="6">
    <source>
        <dbReference type="EMBL" id="MEY8039785.1"/>
    </source>
</evidence>
<sequence>MHVSFICSGNICRSPLAALVLRDHLRRAGLDGRVRVSSAGVGSWHVGEPADPRTASVLAEHGYATEHVAAQLGADHLDADLLVAMDSGHLREVRRLADDPSKVRLLRSFDPGSAPDAEVPDPYYGGPRGFDDVLEMVEAAMPGLLDWIRERL</sequence>
<feature type="domain" description="Phosphotyrosine protein phosphatase I" evidence="5">
    <location>
        <begin position="1"/>
        <end position="147"/>
    </location>
</feature>